<gene>
    <name evidence="2" type="ORF">TTAC_LOCUS6609</name>
</gene>
<reference evidence="4" key="1">
    <citation type="submission" date="2017-02" db="UniProtKB">
        <authorList>
            <consortium name="WormBaseParasite"/>
        </authorList>
    </citation>
    <scope>IDENTIFICATION</scope>
</reference>
<dbReference type="AlphaFoldDB" id="A0A0R3X0G7"/>
<feature type="region of interest" description="Disordered" evidence="1">
    <location>
        <begin position="264"/>
        <end position="330"/>
    </location>
</feature>
<evidence type="ECO:0000313" key="2">
    <source>
        <dbReference type="EMBL" id="VDM30843.1"/>
    </source>
</evidence>
<dbReference type="EMBL" id="UYWX01020311">
    <property type="protein sequence ID" value="VDM30843.1"/>
    <property type="molecule type" value="Genomic_DNA"/>
</dbReference>
<dbReference type="OrthoDB" id="6273232at2759"/>
<feature type="compositionally biased region" description="Low complexity" evidence="1">
    <location>
        <begin position="306"/>
        <end position="330"/>
    </location>
</feature>
<evidence type="ECO:0000313" key="3">
    <source>
        <dbReference type="Proteomes" id="UP000274429"/>
    </source>
</evidence>
<accession>A0A0R3X0G7</accession>
<reference evidence="2 3" key="2">
    <citation type="submission" date="2018-11" db="EMBL/GenBank/DDBJ databases">
        <authorList>
            <consortium name="Pathogen Informatics"/>
        </authorList>
    </citation>
    <scope>NUCLEOTIDE SEQUENCE [LARGE SCALE GENOMIC DNA]</scope>
</reference>
<evidence type="ECO:0000256" key="1">
    <source>
        <dbReference type="SAM" id="MobiDB-lite"/>
    </source>
</evidence>
<organism evidence="4">
    <name type="scientific">Hydatigena taeniaeformis</name>
    <name type="common">Feline tapeworm</name>
    <name type="synonym">Taenia taeniaeformis</name>
    <dbReference type="NCBI Taxonomy" id="6205"/>
    <lineage>
        <taxon>Eukaryota</taxon>
        <taxon>Metazoa</taxon>
        <taxon>Spiralia</taxon>
        <taxon>Lophotrochozoa</taxon>
        <taxon>Platyhelminthes</taxon>
        <taxon>Cestoda</taxon>
        <taxon>Eucestoda</taxon>
        <taxon>Cyclophyllidea</taxon>
        <taxon>Taeniidae</taxon>
        <taxon>Hydatigera</taxon>
    </lineage>
</organism>
<name>A0A0R3X0G7_HYDTA</name>
<protein>
    <submittedName>
        <fullName evidence="4">UDENN domain-containing protein</fullName>
    </submittedName>
</protein>
<proteinExistence type="predicted"/>
<sequence>MSELLVAKRVSSPIRPFELCNVSWQFTLIVKLKQFASKPHILPADVYFVVVGIGDEISEYSSGPSDVVRSFGFPLKSLPNNYSPTQTLDQFVVTGQARGNNFCFQSPSGERFEVIPVLCQVKRISSRQARSENGIPLASQRTSQVVYSFFKDPKLFSAKLLTMFVSLFATITGHRLLICRKSILDDFLRTSSGSCQTEILHPGLNHEEHESIYVICPLNVFAMQLEIIRMKMDGRSDRCRQLERTVRDQEKIITLLENELQRTRVRESRSRFPTPRGAEGAPPVSRGSGENSYLPFSSDASRSRLRSSPSRSQPSSITPSAPVDPSSVPVLARRVRSLVRDIREETEASLLRCRERSRAPREQ</sequence>
<evidence type="ECO:0000313" key="4">
    <source>
        <dbReference type="WBParaSite" id="TTAC_0000662401-mRNA-1"/>
    </source>
</evidence>
<dbReference type="Proteomes" id="UP000274429">
    <property type="component" value="Unassembled WGS sequence"/>
</dbReference>
<dbReference type="WBParaSite" id="TTAC_0000662401-mRNA-1">
    <property type="protein sequence ID" value="TTAC_0000662401-mRNA-1"/>
    <property type="gene ID" value="TTAC_0000662401"/>
</dbReference>
<keyword evidence="3" id="KW-1185">Reference proteome</keyword>